<sequence length="177" mass="19725">MATSVVATVKKTFNSSLPLEKQIRDIVDGESGTNFSKETKQSIANIAYDVYCKSEANGGGDAPHDIDKLLQKSTIYHTSSILSGIISDVQMQKTFLKMSFDKESFKRISRRMYGQIHITNIRFQPGDSGMCIYIADPVQKVQGCIGMAIANHPQNGCIDTPIMDILNYFNIRNESIY</sequence>
<protein>
    <submittedName>
        <fullName evidence="1">Uncharacterized protein</fullName>
    </submittedName>
</protein>
<name>A0A8S3U5Q6_MYTED</name>
<dbReference type="AlphaFoldDB" id="A0A8S3U5Q6"/>
<organism evidence="1 2">
    <name type="scientific">Mytilus edulis</name>
    <name type="common">Blue mussel</name>
    <dbReference type="NCBI Taxonomy" id="6550"/>
    <lineage>
        <taxon>Eukaryota</taxon>
        <taxon>Metazoa</taxon>
        <taxon>Spiralia</taxon>
        <taxon>Lophotrochozoa</taxon>
        <taxon>Mollusca</taxon>
        <taxon>Bivalvia</taxon>
        <taxon>Autobranchia</taxon>
        <taxon>Pteriomorphia</taxon>
        <taxon>Mytilida</taxon>
        <taxon>Mytiloidea</taxon>
        <taxon>Mytilidae</taxon>
        <taxon>Mytilinae</taxon>
        <taxon>Mytilus</taxon>
    </lineage>
</organism>
<comment type="caution">
    <text evidence="1">The sequence shown here is derived from an EMBL/GenBank/DDBJ whole genome shotgun (WGS) entry which is preliminary data.</text>
</comment>
<reference evidence="1" key="1">
    <citation type="submission" date="2021-03" db="EMBL/GenBank/DDBJ databases">
        <authorList>
            <person name="Bekaert M."/>
        </authorList>
    </citation>
    <scope>NUCLEOTIDE SEQUENCE</scope>
</reference>
<dbReference type="Proteomes" id="UP000683360">
    <property type="component" value="Unassembled WGS sequence"/>
</dbReference>
<dbReference type="EMBL" id="CAJPWZ010002580">
    <property type="protein sequence ID" value="CAG2241209.1"/>
    <property type="molecule type" value="Genomic_DNA"/>
</dbReference>
<evidence type="ECO:0000313" key="1">
    <source>
        <dbReference type="EMBL" id="CAG2241209.1"/>
    </source>
</evidence>
<accession>A0A8S3U5Q6</accession>
<evidence type="ECO:0000313" key="2">
    <source>
        <dbReference type="Proteomes" id="UP000683360"/>
    </source>
</evidence>
<dbReference type="OrthoDB" id="6076694at2759"/>
<proteinExistence type="predicted"/>
<gene>
    <name evidence="1" type="ORF">MEDL_53425</name>
</gene>
<keyword evidence="2" id="KW-1185">Reference proteome</keyword>